<comment type="caution">
    <text evidence="2">The sequence shown here is derived from an EMBL/GenBank/DDBJ whole genome shotgun (WGS) entry which is preliminary data.</text>
</comment>
<reference evidence="2 3" key="1">
    <citation type="journal article" date="2019" name="Sci. Rep.">
        <title>Orb-weaving spider Araneus ventricosus genome elucidates the spidroin gene catalogue.</title>
        <authorList>
            <person name="Kono N."/>
            <person name="Nakamura H."/>
            <person name="Ohtoshi R."/>
            <person name="Moran D.A.P."/>
            <person name="Shinohara A."/>
            <person name="Yoshida Y."/>
            <person name="Fujiwara M."/>
            <person name="Mori M."/>
            <person name="Tomita M."/>
            <person name="Arakawa K."/>
        </authorList>
    </citation>
    <scope>NUCLEOTIDE SEQUENCE [LARGE SCALE GENOMIC DNA]</scope>
</reference>
<gene>
    <name evidence="2" type="ORF">AVEN_271871_1</name>
</gene>
<keyword evidence="1" id="KW-0812">Transmembrane</keyword>
<name>A0A4Y2UKK7_ARAVE</name>
<evidence type="ECO:0000256" key="1">
    <source>
        <dbReference type="SAM" id="Phobius"/>
    </source>
</evidence>
<dbReference type="EMBL" id="BGPR01037124">
    <property type="protein sequence ID" value="GBO12651.1"/>
    <property type="molecule type" value="Genomic_DNA"/>
</dbReference>
<keyword evidence="1" id="KW-0472">Membrane</keyword>
<protein>
    <submittedName>
        <fullName evidence="2">Uncharacterized protein</fullName>
    </submittedName>
</protein>
<dbReference type="AlphaFoldDB" id="A0A4Y2UKK7"/>
<feature type="transmembrane region" description="Helical" evidence="1">
    <location>
        <begin position="57"/>
        <end position="74"/>
    </location>
</feature>
<evidence type="ECO:0000313" key="2">
    <source>
        <dbReference type="EMBL" id="GBO12651.1"/>
    </source>
</evidence>
<dbReference type="Proteomes" id="UP000499080">
    <property type="component" value="Unassembled WGS sequence"/>
</dbReference>
<keyword evidence="3" id="KW-1185">Reference proteome</keyword>
<keyword evidence="1" id="KW-1133">Transmembrane helix</keyword>
<evidence type="ECO:0000313" key="3">
    <source>
        <dbReference type="Proteomes" id="UP000499080"/>
    </source>
</evidence>
<sequence length="102" mass="11820">MSLGLIYVQTSRPAQQMCDLERVKPLPLPSLRLRLESVQSCLGIARVMRKRKVPRKFLTYLNYLVTASTLFSFAEKDSSEDLYVNHYDHIYPIGDHTPHTPR</sequence>
<organism evidence="2 3">
    <name type="scientific">Araneus ventricosus</name>
    <name type="common">Orbweaver spider</name>
    <name type="synonym">Epeira ventricosa</name>
    <dbReference type="NCBI Taxonomy" id="182803"/>
    <lineage>
        <taxon>Eukaryota</taxon>
        <taxon>Metazoa</taxon>
        <taxon>Ecdysozoa</taxon>
        <taxon>Arthropoda</taxon>
        <taxon>Chelicerata</taxon>
        <taxon>Arachnida</taxon>
        <taxon>Araneae</taxon>
        <taxon>Araneomorphae</taxon>
        <taxon>Entelegynae</taxon>
        <taxon>Araneoidea</taxon>
        <taxon>Araneidae</taxon>
        <taxon>Araneus</taxon>
    </lineage>
</organism>
<accession>A0A4Y2UKK7</accession>
<proteinExistence type="predicted"/>